<dbReference type="Proteomes" id="UP000030689">
    <property type="component" value="Unassembled WGS sequence"/>
</dbReference>
<evidence type="ECO:0000313" key="5">
    <source>
        <dbReference type="EMBL" id="ESQ56368.1"/>
    </source>
</evidence>
<protein>
    <submittedName>
        <fullName evidence="5">Uncharacterized protein</fullName>
    </submittedName>
</protein>
<dbReference type="InterPro" id="IPR003871">
    <property type="entry name" value="RFA1B/D_OB_1st"/>
</dbReference>
<dbReference type="Gene3D" id="2.40.50.140">
    <property type="entry name" value="Nucleic acid-binding proteins"/>
    <property type="match status" value="3"/>
</dbReference>
<evidence type="ECO:0000259" key="3">
    <source>
        <dbReference type="Pfam" id="PF02721"/>
    </source>
</evidence>
<feature type="non-terminal residue" evidence="5">
    <location>
        <position position="1"/>
    </location>
</feature>
<name>V4MSS4_EUTSA</name>
<reference evidence="5 6" key="1">
    <citation type="journal article" date="2013" name="Front. Plant Sci.">
        <title>The Reference Genome of the Halophytic Plant Eutrema salsugineum.</title>
        <authorList>
            <person name="Yang R."/>
            <person name="Jarvis D.E."/>
            <person name="Chen H."/>
            <person name="Beilstein M.A."/>
            <person name="Grimwood J."/>
            <person name="Jenkins J."/>
            <person name="Shu S."/>
            <person name="Prochnik S."/>
            <person name="Xin M."/>
            <person name="Ma C."/>
            <person name="Schmutz J."/>
            <person name="Wing R.A."/>
            <person name="Mitchell-Olds T."/>
            <person name="Schumaker K.S."/>
            <person name="Wang X."/>
        </authorList>
    </citation>
    <scope>NUCLEOTIDE SEQUENCE [LARGE SCALE GENOMIC DNA]</scope>
</reference>
<keyword evidence="1" id="KW-0238">DNA-binding</keyword>
<dbReference type="Pfam" id="PF02721">
    <property type="entry name" value="DUF223"/>
    <property type="match status" value="1"/>
</dbReference>
<dbReference type="AlphaFoldDB" id="V4MSS4"/>
<keyword evidence="2" id="KW-0812">Transmembrane</keyword>
<dbReference type="PANTHER" id="PTHR47165">
    <property type="entry name" value="OS03G0429900 PROTEIN"/>
    <property type="match status" value="1"/>
</dbReference>
<dbReference type="EMBL" id="KI517384">
    <property type="protein sequence ID" value="ESQ56368.1"/>
    <property type="molecule type" value="Genomic_DNA"/>
</dbReference>
<proteinExistence type="predicted"/>
<dbReference type="Pfam" id="PF16900">
    <property type="entry name" value="REPA_OB_2"/>
    <property type="match status" value="1"/>
</dbReference>
<accession>V4MSS4</accession>
<feature type="domain" description="Replication protein A OB" evidence="4">
    <location>
        <begin position="129"/>
        <end position="217"/>
    </location>
</feature>
<dbReference type="STRING" id="72664.V4MSS4"/>
<feature type="domain" description="Replication protein A 70 kDa DNA-binding subunit B/D first OB fold" evidence="3">
    <location>
        <begin position="7"/>
        <end position="106"/>
    </location>
</feature>
<evidence type="ECO:0000256" key="2">
    <source>
        <dbReference type="SAM" id="Phobius"/>
    </source>
</evidence>
<dbReference type="CDD" id="cd04480">
    <property type="entry name" value="RPA1_DBD_A_like"/>
    <property type="match status" value="1"/>
</dbReference>
<sequence>KSASNVFVRDLRPGSDNFVIKVNILKIWDGFKGRGGCSLEMVLVDQEGDRIQATVERFFAKSFRKDLIEGRSVLINTFKVVEYNSEYRTKRTPFKIVFYATTTVSVCLDFPQDVPEKYMKSFPDILSTNLDNGYLIDVVGQIVRVGHVEDVMAQGKRRSRLKIYLRDESDLQLPCTLWADYAKEVADYVKRNCASVVVVIIRLACIKNYRGEMSVSNAFNTTQILFDTVCPLVAKFRSELPQDKYILIPNEDDSGVDSKDSLNNEFLGTNIRRKLSSIHSIDTVGKYVTLATIRSVANSNSWYYIACKKCEKRFILYPRETMLLRRRLGNALVAIVMFMSLKLLLVSFCCCTWTMVLEGRQSLSCLTKIAQKLFKKTAEEVFEEIIRLDCLNDLERKEFIFEVVVTEDNVKKIKNSFLVDRFTSDDYMIQTFCSQVYSEPPFLETFVDEDRGSHVEKTLPACSKSDCNDPHVNVDVNARFYREDCTCIF</sequence>
<evidence type="ECO:0000256" key="1">
    <source>
        <dbReference type="ARBA" id="ARBA00023125"/>
    </source>
</evidence>
<keyword evidence="6" id="KW-1185">Reference proteome</keyword>
<feature type="transmembrane region" description="Helical" evidence="2">
    <location>
        <begin position="331"/>
        <end position="356"/>
    </location>
</feature>
<organism evidence="5 6">
    <name type="scientific">Eutrema salsugineum</name>
    <name type="common">Saltwater cress</name>
    <name type="synonym">Sisymbrium salsugineum</name>
    <dbReference type="NCBI Taxonomy" id="72664"/>
    <lineage>
        <taxon>Eukaryota</taxon>
        <taxon>Viridiplantae</taxon>
        <taxon>Streptophyta</taxon>
        <taxon>Embryophyta</taxon>
        <taxon>Tracheophyta</taxon>
        <taxon>Spermatophyta</taxon>
        <taxon>Magnoliopsida</taxon>
        <taxon>eudicotyledons</taxon>
        <taxon>Gunneridae</taxon>
        <taxon>Pentapetalae</taxon>
        <taxon>rosids</taxon>
        <taxon>malvids</taxon>
        <taxon>Brassicales</taxon>
        <taxon>Brassicaceae</taxon>
        <taxon>Eutremeae</taxon>
        <taxon>Eutrema</taxon>
    </lineage>
</organism>
<dbReference type="SUPFAM" id="SSF50249">
    <property type="entry name" value="Nucleic acid-binding proteins"/>
    <property type="match status" value="3"/>
</dbReference>
<dbReference type="InterPro" id="IPR031657">
    <property type="entry name" value="REPA_OB_2"/>
</dbReference>
<keyword evidence="2" id="KW-1133">Transmembrane helix</keyword>
<dbReference type="KEGG" id="eus:EUTSA_v10027242mg"/>
<gene>
    <name evidence="5" type="ORF">EUTSA_v10027242mg</name>
</gene>
<dbReference type="eggNOG" id="KOG0851">
    <property type="taxonomic scope" value="Eukaryota"/>
</dbReference>
<dbReference type="InterPro" id="IPR012340">
    <property type="entry name" value="NA-bd_OB-fold"/>
</dbReference>
<dbReference type="CDD" id="cd04481">
    <property type="entry name" value="RPA1_DBD_B_like"/>
    <property type="match status" value="1"/>
</dbReference>
<evidence type="ECO:0000259" key="4">
    <source>
        <dbReference type="Pfam" id="PF16900"/>
    </source>
</evidence>
<dbReference type="GO" id="GO:0003677">
    <property type="term" value="F:DNA binding"/>
    <property type="evidence" value="ECO:0007669"/>
    <property type="project" value="UniProtKB-KW"/>
</dbReference>
<keyword evidence="2" id="KW-0472">Membrane</keyword>
<evidence type="ECO:0000313" key="6">
    <source>
        <dbReference type="Proteomes" id="UP000030689"/>
    </source>
</evidence>
<dbReference type="Gramene" id="ESQ56368">
    <property type="protein sequence ID" value="ESQ56368"/>
    <property type="gene ID" value="EUTSA_v10027242mg"/>
</dbReference>
<dbReference type="PANTHER" id="PTHR47165:SF4">
    <property type="entry name" value="OS03G0429900 PROTEIN"/>
    <property type="match status" value="1"/>
</dbReference>